<dbReference type="InterPro" id="IPR024079">
    <property type="entry name" value="MetalloPept_cat_dom_sf"/>
</dbReference>
<gene>
    <name evidence="4" type="ORF">B4U80_01643</name>
</gene>
<keyword evidence="5" id="KW-1185">Reference proteome</keyword>
<dbReference type="EMBL" id="NCKV01011031">
    <property type="protein sequence ID" value="RWS21746.1"/>
    <property type="molecule type" value="Genomic_DNA"/>
</dbReference>
<feature type="domain" description="Peptidase M12A" evidence="3">
    <location>
        <begin position="1"/>
        <end position="73"/>
    </location>
</feature>
<sequence length="73" mass="8915">MSRDEYVTVHEENMYNTVRYNYRKFDKYENELLVPIDFYSIMLYGPYMASKNGLPKMTANDPNQMFIYTYEKE</sequence>
<proteinExistence type="predicted"/>
<dbReference type="Pfam" id="PF01400">
    <property type="entry name" value="Astacin"/>
    <property type="match status" value="1"/>
</dbReference>
<dbReference type="Gene3D" id="3.40.390.10">
    <property type="entry name" value="Collagenase (Catalytic Domain)"/>
    <property type="match status" value="1"/>
</dbReference>
<dbReference type="PROSITE" id="PS51864">
    <property type="entry name" value="ASTACIN"/>
    <property type="match status" value="1"/>
</dbReference>
<evidence type="ECO:0000256" key="1">
    <source>
        <dbReference type="ARBA" id="ARBA00001947"/>
    </source>
</evidence>
<reference evidence="4 5" key="1">
    <citation type="journal article" date="2018" name="Gigascience">
        <title>Genomes of trombidid mites reveal novel predicted allergens and laterally-transferred genes associated with secondary metabolism.</title>
        <authorList>
            <person name="Dong X."/>
            <person name="Chaisiri K."/>
            <person name="Xia D."/>
            <person name="Armstrong S.D."/>
            <person name="Fang Y."/>
            <person name="Donnelly M.J."/>
            <person name="Kadowaki T."/>
            <person name="McGarry J.W."/>
            <person name="Darby A.C."/>
            <person name="Makepeace B.L."/>
        </authorList>
    </citation>
    <scope>NUCLEOTIDE SEQUENCE [LARGE SCALE GENOMIC DNA]</scope>
    <source>
        <strain evidence="4">UoL-UT</strain>
    </source>
</reference>
<dbReference type="VEuPathDB" id="VectorBase:LDEU010295"/>
<dbReference type="AlphaFoldDB" id="A0A443S2J5"/>
<dbReference type="Proteomes" id="UP000288716">
    <property type="component" value="Unassembled WGS sequence"/>
</dbReference>
<protein>
    <recommendedName>
        <fullName evidence="3">Peptidase M12A domain-containing protein</fullName>
    </recommendedName>
</protein>
<comment type="cofactor">
    <cofactor evidence="1">
        <name>Zn(2+)</name>
        <dbReference type="ChEBI" id="CHEBI:29105"/>
    </cofactor>
</comment>
<dbReference type="GO" id="GO:0004222">
    <property type="term" value="F:metalloendopeptidase activity"/>
    <property type="evidence" value="ECO:0007669"/>
    <property type="project" value="InterPro"/>
</dbReference>
<comment type="caution">
    <text evidence="4">The sequence shown here is derived from an EMBL/GenBank/DDBJ whole genome shotgun (WGS) entry which is preliminary data.</text>
</comment>
<evidence type="ECO:0000259" key="3">
    <source>
        <dbReference type="PROSITE" id="PS51864"/>
    </source>
</evidence>
<dbReference type="OrthoDB" id="291007at2759"/>
<dbReference type="GO" id="GO:0006508">
    <property type="term" value="P:proteolysis"/>
    <property type="evidence" value="ECO:0007669"/>
    <property type="project" value="InterPro"/>
</dbReference>
<feature type="non-terminal residue" evidence="4">
    <location>
        <position position="73"/>
    </location>
</feature>
<dbReference type="SUPFAM" id="SSF55486">
    <property type="entry name" value="Metalloproteases ('zincins'), catalytic domain"/>
    <property type="match status" value="1"/>
</dbReference>
<dbReference type="InterPro" id="IPR001506">
    <property type="entry name" value="Peptidase_M12A"/>
</dbReference>
<evidence type="ECO:0000313" key="4">
    <source>
        <dbReference type="EMBL" id="RWS21746.1"/>
    </source>
</evidence>
<evidence type="ECO:0000313" key="5">
    <source>
        <dbReference type="Proteomes" id="UP000288716"/>
    </source>
</evidence>
<name>A0A443S2J5_9ACAR</name>
<accession>A0A443S2J5</accession>
<organism evidence="4 5">
    <name type="scientific">Leptotrombidium deliense</name>
    <dbReference type="NCBI Taxonomy" id="299467"/>
    <lineage>
        <taxon>Eukaryota</taxon>
        <taxon>Metazoa</taxon>
        <taxon>Ecdysozoa</taxon>
        <taxon>Arthropoda</taxon>
        <taxon>Chelicerata</taxon>
        <taxon>Arachnida</taxon>
        <taxon>Acari</taxon>
        <taxon>Acariformes</taxon>
        <taxon>Trombidiformes</taxon>
        <taxon>Prostigmata</taxon>
        <taxon>Anystina</taxon>
        <taxon>Parasitengona</taxon>
        <taxon>Trombiculoidea</taxon>
        <taxon>Trombiculidae</taxon>
        <taxon>Leptotrombidium</taxon>
    </lineage>
</organism>
<comment type="caution">
    <text evidence="2">Lacks conserved residue(s) required for the propagation of feature annotation.</text>
</comment>
<evidence type="ECO:0000256" key="2">
    <source>
        <dbReference type="PROSITE-ProRule" id="PRU01211"/>
    </source>
</evidence>